<sequence length="133" mass="14725">MFNFNISLSLIFNQYVNPVALDALGWKYYVSDANAAYHASGSPTLWQLVYVAWLAVESVFVLLFIIETKNKNLEETAAQESGCIDTAQMDENIFLSACSSETALSQTDENDARAVDLGSDEKETLVRDDGISR</sequence>
<feature type="transmembrane region" description="Helical" evidence="1">
    <location>
        <begin position="45"/>
        <end position="66"/>
    </location>
</feature>
<keyword evidence="1" id="KW-0812">Transmembrane</keyword>
<dbReference type="Proteomes" id="UP000076532">
    <property type="component" value="Unassembled WGS sequence"/>
</dbReference>
<accession>A0A167SLJ6</accession>
<dbReference type="EMBL" id="KV419136">
    <property type="protein sequence ID" value="KZP02041.1"/>
    <property type="molecule type" value="Genomic_DNA"/>
</dbReference>
<keyword evidence="3" id="KW-1185">Reference proteome</keyword>
<evidence type="ECO:0000256" key="1">
    <source>
        <dbReference type="SAM" id="Phobius"/>
    </source>
</evidence>
<dbReference type="Gene3D" id="1.20.1250.20">
    <property type="entry name" value="MFS general substrate transporter like domains"/>
    <property type="match status" value="1"/>
</dbReference>
<evidence type="ECO:0000313" key="2">
    <source>
        <dbReference type="EMBL" id="KZP02041.1"/>
    </source>
</evidence>
<protein>
    <submittedName>
        <fullName evidence="2">Uncharacterized protein</fullName>
    </submittedName>
</protein>
<dbReference type="OrthoDB" id="6133115at2759"/>
<evidence type="ECO:0000313" key="3">
    <source>
        <dbReference type="Proteomes" id="UP000076532"/>
    </source>
</evidence>
<dbReference type="AlphaFoldDB" id="A0A167SLJ6"/>
<keyword evidence="1" id="KW-1133">Transmembrane helix</keyword>
<keyword evidence="1" id="KW-0472">Membrane</keyword>
<name>A0A167SLJ6_9AGAM</name>
<dbReference type="STRING" id="436010.A0A167SLJ6"/>
<dbReference type="InterPro" id="IPR036259">
    <property type="entry name" value="MFS_trans_sf"/>
</dbReference>
<organism evidence="2 3">
    <name type="scientific">Athelia psychrophila</name>
    <dbReference type="NCBI Taxonomy" id="1759441"/>
    <lineage>
        <taxon>Eukaryota</taxon>
        <taxon>Fungi</taxon>
        <taxon>Dikarya</taxon>
        <taxon>Basidiomycota</taxon>
        <taxon>Agaricomycotina</taxon>
        <taxon>Agaricomycetes</taxon>
        <taxon>Agaricomycetidae</taxon>
        <taxon>Atheliales</taxon>
        <taxon>Atheliaceae</taxon>
        <taxon>Athelia</taxon>
    </lineage>
</organism>
<gene>
    <name evidence="2" type="ORF">FIBSPDRAFT_970603</name>
</gene>
<reference evidence="2 3" key="1">
    <citation type="journal article" date="2016" name="Mol. Biol. Evol.">
        <title>Comparative Genomics of Early-Diverging Mushroom-Forming Fungi Provides Insights into the Origins of Lignocellulose Decay Capabilities.</title>
        <authorList>
            <person name="Nagy L.G."/>
            <person name="Riley R."/>
            <person name="Tritt A."/>
            <person name="Adam C."/>
            <person name="Daum C."/>
            <person name="Floudas D."/>
            <person name="Sun H."/>
            <person name="Yadav J.S."/>
            <person name="Pangilinan J."/>
            <person name="Larsson K.H."/>
            <person name="Matsuura K."/>
            <person name="Barry K."/>
            <person name="Labutti K."/>
            <person name="Kuo R."/>
            <person name="Ohm R.A."/>
            <person name="Bhattacharya S.S."/>
            <person name="Shirouzu T."/>
            <person name="Yoshinaga Y."/>
            <person name="Martin F.M."/>
            <person name="Grigoriev I.V."/>
            <person name="Hibbett D.S."/>
        </authorList>
    </citation>
    <scope>NUCLEOTIDE SEQUENCE [LARGE SCALE GENOMIC DNA]</scope>
    <source>
        <strain evidence="2 3">CBS 109695</strain>
    </source>
</reference>
<proteinExistence type="predicted"/>